<evidence type="ECO:0000313" key="4">
    <source>
        <dbReference type="EMBL" id="MCL7022681.1"/>
    </source>
</evidence>
<evidence type="ECO:0000256" key="3">
    <source>
        <dbReference type="PROSITE-ProRule" id="PRU00221"/>
    </source>
</evidence>
<dbReference type="Gene3D" id="2.130.10.10">
    <property type="entry name" value="YVTN repeat-like/Quinoprotein amine dehydrogenase"/>
    <property type="match status" value="1"/>
</dbReference>
<dbReference type="GO" id="GO:0016226">
    <property type="term" value="P:iron-sulfur cluster assembly"/>
    <property type="evidence" value="ECO:0007669"/>
    <property type="project" value="TreeGrafter"/>
</dbReference>
<dbReference type="PROSITE" id="PS50294">
    <property type="entry name" value="WD_REPEATS_REGION"/>
    <property type="match status" value="3"/>
</dbReference>
<dbReference type="InterPro" id="IPR015943">
    <property type="entry name" value="WD40/YVTN_repeat-like_dom_sf"/>
</dbReference>
<gene>
    <name evidence="4" type="ORF">MKW94_025770</name>
</gene>
<name>A0AA41RQN6_PAPNU</name>
<organism evidence="4 5">
    <name type="scientific">Papaver nudicaule</name>
    <name type="common">Iceland poppy</name>
    <dbReference type="NCBI Taxonomy" id="74823"/>
    <lineage>
        <taxon>Eukaryota</taxon>
        <taxon>Viridiplantae</taxon>
        <taxon>Streptophyta</taxon>
        <taxon>Embryophyta</taxon>
        <taxon>Tracheophyta</taxon>
        <taxon>Spermatophyta</taxon>
        <taxon>Magnoliopsida</taxon>
        <taxon>Ranunculales</taxon>
        <taxon>Papaveraceae</taxon>
        <taxon>Papaveroideae</taxon>
        <taxon>Papaver</taxon>
    </lineage>
</organism>
<keyword evidence="1 3" id="KW-0853">WD repeat</keyword>
<dbReference type="PROSITE" id="PS50082">
    <property type="entry name" value="WD_REPEATS_2"/>
    <property type="match status" value="3"/>
</dbReference>
<dbReference type="EMBL" id="JAJJMA010013764">
    <property type="protein sequence ID" value="MCL7022681.1"/>
    <property type="molecule type" value="Genomic_DNA"/>
</dbReference>
<dbReference type="AlphaFoldDB" id="A0AA41RQN6"/>
<dbReference type="Pfam" id="PF00400">
    <property type="entry name" value="WD40"/>
    <property type="match status" value="3"/>
</dbReference>
<dbReference type="InterPro" id="IPR019775">
    <property type="entry name" value="WD40_repeat_CS"/>
</dbReference>
<evidence type="ECO:0000313" key="5">
    <source>
        <dbReference type="Proteomes" id="UP001177140"/>
    </source>
</evidence>
<dbReference type="PANTHER" id="PTHR19920">
    <property type="entry name" value="WD40 PROTEIN CIAO1"/>
    <property type="match status" value="1"/>
</dbReference>
<evidence type="ECO:0000256" key="2">
    <source>
        <dbReference type="ARBA" id="ARBA00022737"/>
    </source>
</evidence>
<comment type="caution">
    <text evidence="4">The sequence shown here is derived from an EMBL/GenBank/DDBJ whole genome shotgun (WGS) entry which is preliminary data.</text>
</comment>
<sequence>MVWNLALNSVTGISLTPRTRTVRCVSLNPAGSLLATCSQDKSVWIWDVLPGNDIECLAVLPGHSQDVEMVRWHPFLEMVKVWAEEDDDSENWHCVQTLNEASNGHSSTVWGLSFNSMGDRMVTFSDDLTLKIWVSDSKATPPAEDGFAPWRRVFTLAGYHDGTIFAVHRSREGTIASAAADDAIRLFWSSHEARLLSSASYDGSIKIWELASVA</sequence>
<feature type="repeat" description="WD" evidence="3">
    <location>
        <begin position="102"/>
        <end position="133"/>
    </location>
</feature>
<dbReference type="PROSITE" id="PS00678">
    <property type="entry name" value="WD_REPEATS_1"/>
    <property type="match status" value="2"/>
</dbReference>
<protein>
    <submittedName>
        <fullName evidence="4">Uncharacterized protein</fullName>
    </submittedName>
</protein>
<feature type="repeat" description="WD" evidence="3">
    <location>
        <begin position="190"/>
        <end position="214"/>
    </location>
</feature>
<evidence type="ECO:0000256" key="1">
    <source>
        <dbReference type="ARBA" id="ARBA00022574"/>
    </source>
</evidence>
<dbReference type="SMART" id="SM00320">
    <property type="entry name" value="WD40"/>
    <property type="match status" value="4"/>
</dbReference>
<feature type="repeat" description="WD" evidence="3">
    <location>
        <begin position="15"/>
        <end position="48"/>
    </location>
</feature>
<accession>A0AA41RQN6</accession>
<reference evidence="4" key="1">
    <citation type="submission" date="2022-03" db="EMBL/GenBank/DDBJ databases">
        <title>A functionally conserved STORR gene fusion in Papaver species that diverged 16.8 million years ago.</title>
        <authorList>
            <person name="Catania T."/>
        </authorList>
    </citation>
    <scope>NUCLEOTIDE SEQUENCE</scope>
    <source>
        <strain evidence="4">S-191538</strain>
    </source>
</reference>
<proteinExistence type="predicted"/>
<dbReference type="GO" id="GO:0097361">
    <property type="term" value="C:cytosolic [4Fe-4S] assembly targeting complex"/>
    <property type="evidence" value="ECO:0007669"/>
    <property type="project" value="TreeGrafter"/>
</dbReference>
<keyword evidence="2" id="KW-0677">Repeat</keyword>
<dbReference type="PANTHER" id="PTHR19920:SF0">
    <property type="entry name" value="CYTOSOLIC IRON-SULFUR PROTEIN ASSEMBLY PROTEIN CIAO1-RELATED"/>
    <property type="match status" value="1"/>
</dbReference>
<dbReference type="SUPFAM" id="SSF50978">
    <property type="entry name" value="WD40 repeat-like"/>
    <property type="match status" value="1"/>
</dbReference>
<dbReference type="PRINTS" id="PR00320">
    <property type="entry name" value="GPROTEINBRPT"/>
</dbReference>
<keyword evidence="5" id="KW-1185">Reference proteome</keyword>
<dbReference type="Proteomes" id="UP001177140">
    <property type="component" value="Unassembled WGS sequence"/>
</dbReference>
<dbReference type="InterPro" id="IPR020472">
    <property type="entry name" value="WD40_PAC1"/>
</dbReference>
<dbReference type="InterPro" id="IPR036322">
    <property type="entry name" value="WD40_repeat_dom_sf"/>
</dbReference>
<dbReference type="InterPro" id="IPR001680">
    <property type="entry name" value="WD40_rpt"/>
</dbReference>